<evidence type="ECO:0000256" key="1">
    <source>
        <dbReference type="SAM" id="Phobius"/>
    </source>
</evidence>
<dbReference type="InterPro" id="IPR001054">
    <property type="entry name" value="A/G_cyclase"/>
</dbReference>
<dbReference type="OrthoDB" id="9762462at2"/>
<dbReference type="GO" id="GO:0009190">
    <property type="term" value="P:cyclic nucleotide biosynthetic process"/>
    <property type="evidence" value="ECO:0007669"/>
    <property type="project" value="InterPro"/>
</dbReference>
<dbReference type="CDD" id="cd07302">
    <property type="entry name" value="CHD"/>
    <property type="match status" value="1"/>
</dbReference>
<dbReference type="SMART" id="SM00044">
    <property type="entry name" value="CYCc"/>
    <property type="match status" value="1"/>
</dbReference>
<reference evidence="4" key="1">
    <citation type="submission" date="2017-02" db="EMBL/GenBank/DDBJ databases">
        <authorList>
            <person name="Varghese N."/>
            <person name="Submissions S."/>
        </authorList>
    </citation>
    <scope>NUCLEOTIDE SEQUENCE [LARGE SCALE GENOMIC DNA]</scope>
    <source>
        <strain evidence="4">ATCC 27094</strain>
    </source>
</reference>
<dbReference type="PANTHER" id="PTHR43081:SF1">
    <property type="entry name" value="ADENYLATE CYCLASE, TERMINAL-DIFFERENTIATION SPECIFIC"/>
    <property type="match status" value="1"/>
</dbReference>
<feature type="transmembrane region" description="Helical" evidence="1">
    <location>
        <begin position="150"/>
        <end position="171"/>
    </location>
</feature>
<dbReference type="GO" id="GO:0035556">
    <property type="term" value="P:intracellular signal transduction"/>
    <property type="evidence" value="ECO:0007669"/>
    <property type="project" value="InterPro"/>
</dbReference>
<keyword evidence="1" id="KW-0812">Transmembrane</keyword>
<sequence length="450" mass="48927">MWRALRSWLFDSDGTQKLPERVQAAIQHQQERSEILIAWIQLAIVALVATVYESTSMPAGVVQDDYSFETQVFAIYGAFCIIRLGLAYARRLRPWMLYVAVIADVGLLMGLIYSFHYKYAQPAVFYLKVPTLLYVFLLIALRTLRFEARFVIFTGLVAVAGWIALILYALGGRGGPANPTDDFVEYMTSNAFLLHAEVDKIIAILLTTAVLAVSISRARQLLVRAVSEGAAARDLSRFFDPGVATRIRTAAMTVKAGEGELRDATILTVDLRGFTHLSAELAPDDVMKLLQDYQARLCPHIVGNGGSIDKFLGDGILASFGAVAPSSTAAADALRAVDAIIDAADHWNSERDLSGLAPLVVGLAVSSGPVLFGAVGDGERLEFTVIGDTVNFTSKLEKQNKDEGTRALTDARTYALAQNQGYISQTKRENRPGRRVAGVPELVDIVVLAA</sequence>
<gene>
    <name evidence="3" type="ORF">SAMN02745126_03368</name>
</gene>
<evidence type="ECO:0000313" key="4">
    <source>
        <dbReference type="Proteomes" id="UP000190092"/>
    </source>
</evidence>
<organism evidence="3 4">
    <name type="scientific">Enhydrobacter aerosaccus</name>
    <dbReference type="NCBI Taxonomy" id="225324"/>
    <lineage>
        <taxon>Bacteria</taxon>
        <taxon>Pseudomonadati</taxon>
        <taxon>Pseudomonadota</taxon>
        <taxon>Alphaproteobacteria</taxon>
        <taxon>Hyphomicrobiales</taxon>
        <taxon>Enhydrobacter</taxon>
    </lineage>
</organism>
<keyword evidence="4" id="KW-1185">Reference proteome</keyword>
<keyword evidence="1" id="KW-0472">Membrane</keyword>
<dbReference type="PROSITE" id="PS50125">
    <property type="entry name" value="GUANYLATE_CYCLASE_2"/>
    <property type="match status" value="1"/>
</dbReference>
<feature type="domain" description="Guanylate cyclase" evidence="2">
    <location>
        <begin position="265"/>
        <end position="397"/>
    </location>
</feature>
<dbReference type="RefSeq" id="WP_085935047.1">
    <property type="nucleotide sequence ID" value="NZ_FUWJ01000003.1"/>
</dbReference>
<dbReference type="Gene3D" id="3.30.70.1230">
    <property type="entry name" value="Nucleotide cyclase"/>
    <property type="match status" value="1"/>
</dbReference>
<feature type="transmembrane region" description="Helical" evidence="1">
    <location>
        <begin position="35"/>
        <end position="52"/>
    </location>
</feature>
<protein>
    <submittedName>
        <fullName evidence="3">Adenylate cyclase</fullName>
    </submittedName>
</protein>
<dbReference type="PANTHER" id="PTHR43081">
    <property type="entry name" value="ADENYLATE CYCLASE, TERMINAL-DIFFERENTIATION SPECIFIC-RELATED"/>
    <property type="match status" value="1"/>
</dbReference>
<feature type="transmembrane region" description="Helical" evidence="1">
    <location>
        <begin position="72"/>
        <end position="89"/>
    </location>
</feature>
<dbReference type="SUPFAM" id="SSF55073">
    <property type="entry name" value="Nucleotide cyclase"/>
    <property type="match status" value="1"/>
</dbReference>
<dbReference type="InterPro" id="IPR029787">
    <property type="entry name" value="Nucleotide_cyclase"/>
</dbReference>
<accession>A0A1T4QPK2</accession>
<keyword evidence="1" id="KW-1133">Transmembrane helix</keyword>
<feature type="transmembrane region" description="Helical" evidence="1">
    <location>
        <begin position="96"/>
        <end position="117"/>
    </location>
</feature>
<proteinExistence type="predicted"/>
<dbReference type="EMBL" id="FUWJ01000003">
    <property type="protein sequence ID" value="SKA05690.1"/>
    <property type="molecule type" value="Genomic_DNA"/>
</dbReference>
<dbReference type="Pfam" id="PF00211">
    <property type="entry name" value="Guanylate_cyc"/>
    <property type="match status" value="1"/>
</dbReference>
<dbReference type="AlphaFoldDB" id="A0A1T4QPK2"/>
<evidence type="ECO:0000259" key="2">
    <source>
        <dbReference type="PROSITE" id="PS50125"/>
    </source>
</evidence>
<dbReference type="STRING" id="225324.SAMN02745126_03368"/>
<evidence type="ECO:0000313" key="3">
    <source>
        <dbReference type="EMBL" id="SKA05690.1"/>
    </source>
</evidence>
<dbReference type="Proteomes" id="UP000190092">
    <property type="component" value="Unassembled WGS sequence"/>
</dbReference>
<dbReference type="InterPro" id="IPR050697">
    <property type="entry name" value="Adenylyl/Guanylyl_Cyclase_3/4"/>
</dbReference>
<feature type="transmembrane region" description="Helical" evidence="1">
    <location>
        <begin position="191"/>
        <end position="215"/>
    </location>
</feature>
<name>A0A1T4QPK2_9HYPH</name>
<dbReference type="GO" id="GO:0004016">
    <property type="term" value="F:adenylate cyclase activity"/>
    <property type="evidence" value="ECO:0007669"/>
    <property type="project" value="UniProtKB-ARBA"/>
</dbReference>
<feature type="transmembrane region" description="Helical" evidence="1">
    <location>
        <begin position="123"/>
        <end position="141"/>
    </location>
</feature>